<evidence type="ECO:0000313" key="1">
    <source>
        <dbReference type="EMBL" id="KAJ1207374.1"/>
    </source>
</evidence>
<accession>A0AAV7W2T1</accession>
<dbReference type="Proteomes" id="UP001066276">
    <property type="component" value="Chromosome 1_2"/>
</dbReference>
<name>A0AAV7W2T1_PLEWA</name>
<dbReference type="AlphaFoldDB" id="A0AAV7W2T1"/>
<dbReference type="EMBL" id="JANPWB010000002">
    <property type="protein sequence ID" value="KAJ1207374.1"/>
    <property type="molecule type" value="Genomic_DNA"/>
</dbReference>
<proteinExistence type="predicted"/>
<gene>
    <name evidence="1" type="ORF">NDU88_002765</name>
</gene>
<evidence type="ECO:0000313" key="2">
    <source>
        <dbReference type="Proteomes" id="UP001066276"/>
    </source>
</evidence>
<keyword evidence="2" id="KW-1185">Reference proteome</keyword>
<protein>
    <submittedName>
        <fullName evidence="1">Uncharacterized protein</fullName>
    </submittedName>
</protein>
<comment type="caution">
    <text evidence="1">The sequence shown here is derived from an EMBL/GenBank/DDBJ whole genome shotgun (WGS) entry which is preliminary data.</text>
</comment>
<reference evidence="1" key="1">
    <citation type="journal article" date="2022" name="bioRxiv">
        <title>Sequencing and chromosome-scale assembly of the giantPleurodeles waltlgenome.</title>
        <authorList>
            <person name="Brown T."/>
            <person name="Elewa A."/>
            <person name="Iarovenko S."/>
            <person name="Subramanian E."/>
            <person name="Araus A.J."/>
            <person name="Petzold A."/>
            <person name="Susuki M."/>
            <person name="Suzuki K.-i.T."/>
            <person name="Hayashi T."/>
            <person name="Toyoda A."/>
            <person name="Oliveira C."/>
            <person name="Osipova E."/>
            <person name="Leigh N.D."/>
            <person name="Simon A."/>
            <person name="Yun M.H."/>
        </authorList>
    </citation>
    <scope>NUCLEOTIDE SEQUENCE</scope>
    <source>
        <strain evidence="1">20211129_DDA</strain>
        <tissue evidence="1">Liver</tissue>
    </source>
</reference>
<sequence>MLAFRNQTAHFRALAQENLEASQEDMKRWYDQNFTLIKFQPGQKVWVMVPGEARKLQDKWTGLFEVVQHKNEFNYLVNLRTPRNPLRVLHVNRLKPHFERTELTKLLATDDGVEEESEPLLDLLSAREKDWSVEGVNLSPSLTLEQQRDCRQVLG</sequence>
<organism evidence="1 2">
    <name type="scientific">Pleurodeles waltl</name>
    <name type="common">Iberian ribbed newt</name>
    <dbReference type="NCBI Taxonomy" id="8319"/>
    <lineage>
        <taxon>Eukaryota</taxon>
        <taxon>Metazoa</taxon>
        <taxon>Chordata</taxon>
        <taxon>Craniata</taxon>
        <taxon>Vertebrata</taxon>
        <taxon>Euteleostomi</taxon>
        <taxon>Amphibia</taxon>
        <taxon>Batrachia</taxon>
        <taxon>Caudata</taxon>
        <taxon>Salamandroidea</taxon>
        <taxon>Salamandridae</taxon>
        <taxon>Pleurodelinae</taxon>
        <taxon>Pleurodeles</taxon>
    </lineage>
</organism>